<evidence type="ECO:0000256" key="4">
    <source>
        <dbReference type="ARBA" id="ARBA00022598"/>
    </source>
</evidence>
<comment type="function">
    <text evidence="7 8">Cell wall formation. Catalyzes the addition of glutamate to the nucleotide precursor UDP-N-acetylmuramoyl-L-alanine (UMA).</text>
</comment>
<feature type="binding site" evidence="7">
    <location>
        <begin position="108"/>
        <end position="114"/>
    </location>
    <ligand>
        <name>ATP</name>
        <dbReference type="ChEBI" id="CHEBI:30616"/>
    </ligand>
</feature>
<organism evidence="11">
    <name type="scientific">uncultured delta proteobacterium</name>
    <dbReference type="NCBI Taxonomy" id="34034"/>
    <lineage>
        <taxon>Bacteria</taxon>
        <taxon>Deltaproteobacteria</taxon>
        <taxon>environmental samples</taxon>
    </lineage>
</organism>
<dbReference type="SUPFAM" id="SSF53623">
    <property type="entry name" value="MurD-like peptide ligases, catalytic domain"/>
    <property type="match status" value="1"/>
</dbReference>
<evidence type="ECO:0000259" key="9">
    <source>
        <dbReference type="Pfam" id="PF02875"/>
    </source>
</evidence>
<dbReference type="InterPro" id="IPR036615">
    <property type="entry name" value="Mur_ligase_C_dom_sf"/>
</dbReference>
<dbReference type="EC" id="6.3.2.9" evidence="7 8"/>
<name>A0A212JHL6_9DELT</name>
<dbReference type="Pfam" id="PF21799">
    <property type="entry name" value="MurD-like_N"/>
    <property type="match status" value="1"/>
</dbReference>
<dbReference type="InterPro" id="IPR036565">
    <property type="entry name" value="Mur-like_cat_sf"/>
</dbReference>
<keyword evidence="7 8" id="KW-0961">Cell wall biogenesis/degradation</keyword>
<dbReference type="GO" id="GO:0071555">
    <property type="term" value="P:cell wall organization"/>
    <property type="evidence" value="ECO:0007669"/>
    <property type="project" value="UniProtKB-KW"/>
</dbReference>
<dbReference type="Gene3D" id="3.40.50.720">
    <property type="entry name" value="NAD(P)-binding Rossmann-like Domain"/>
    <property type="match status" value="1"/>
</dbReference>
<feature type="domain" description="Mur ligase C-terminal" evidence="9">
    <location>
        <begin position="280"/>
        <end position="391"/>
    </location>
</feature>
<dbReference type="Pfam" id="PF02875">
    <property type="entry name" value="Mur_ligase_C"/>
    <property type="match status" value="1"/>
</dbReference>
<protein>
    <recommendedName>
        <fullName evidence="7 8">UDP-N-acetylmuramoylalanine--D-glutamate ligase</fullName>
        <ecNumber evidence="7 8">6.3.2.9</ecNumber>
    </recommendedName>
    <alternativeName>
        <fullName evidence="7">D-glutamic acid-adding enzyme</fullName>
    </alternativeName>
    <alternativeName>
        <fullName evidence="7">UDP-N-acetylmuramoyl-L-alanyl-D-glutamate synthetase</fullName>
    </alternativeName>
</protein>
<keyword evidence="6 7" id="KW-0067">ATP-binding</keyword>
<dbReference type="SUPFAM" id="SSF51984">
    <property type="entry name" value="MurCD N-terminal domain"/>
    <property type="match status" value="1"/>
</dbReference>
<keyword evidence="7 8" id="KW-0132">Cell division</keyword>
<keyword evidence="7 8" id="KW-0133">Cell shape</keyword>
<dbReference type="InterPro" id="IPR005762">
    <property type="entry name" value="MurD"/>
</dbReference>
<dbReference type="AlphaFoldDB" id="A0A212JHL6"/>
<dbReference type="HAMAP" id="MF_00639">
    <property type="entry name" value="MurD"/>
    <property type="match status" value="1"/>
</dbReference>
<keyword evidence="3 7" id="KW-0963">Cytoplasm</keyword>
<dbReference type="GO" id="GO:0005524">
    <property type="term" value="F:ATP binding"/>
    <property type="evidence" value="ECO:0007669"/>
    <property type="project" value="UniProtKB-UniRule"/>
</dbReference>
<proteinExistence type="inferred from homology"/>
<comment type="catalytic activity">
    <reaction evidence="7 8">
        <text>UDP-N-acetyl-alpha-D-muramoyl-L-alanine + D-glutamate + ATP = UDP-N-acetyl-alpha-D-muramoyl-L-alanyl-D-glutamate + ADP + phosphate + H(+)</text>
        <dbReference type="Rhea" id="RHEA:16429"/>
        <dbReference type="ChEBI" id="CHEBI:15378"/>
        <dbReference type="ChEBI" id="CHEBI:29986"/>
        <dbReference type="ChEBI" id="CHEBI:30616"/>
        <dbReference type="ChEBI" id="CHEBI:43474"/>
        <dbReference type="ChEBI" id="CHEBI:83898"/>
        <dbReference type="ChEBI" id="CHEBI:83900"/>
        <dbReference type="ChEBI" id="CHEBI:456216"/>
        <dbReference type="EC" id="6.3.2.9"/>
    </reaction>
</comment>
<keyword evidence="7 8" id="KW-0131">Cell cycle</keyword>
<dbReference type="NCBIfam" id="TIGR01087">
    <property type="entry name" value="murD"/>
    <property type="match status" value="1"/>
</dbReference>
<feature type="domain" description="Mur ligase central" evidence="10">
    <location>
        <begin position="106"/>
        <end position="216"/>
    </location>
</feature>
<dbReference type="SUPFAM" id="SSF53244">
    <property type="entry name" value="MurD-like peptide ligases, peptide-binding domain"/>
    <property type="match status" value="1"/>
</dbReference>
<evidence type="ECO:0000259" key="10">
    <source>
        <dbReference type="Pfam" id="PF08245"/>
    </source>
</evidence>
<dbReference type="GO" id="GO:0008764">
    <property type="term" value="F:UDP-N-acetylmuramoylalanine-D-glutamate ligase activity"/>
    <property type="evidence" value="ECO:0007669"/>
    <property type="project" value="UniProtKB-UniRule"/>
</dbReference>
<dbReference type="Gene3D" id="3.40.1190.10">
    <property type="entry name" value="Mur-like, catalytic domain"/>
    <property type="match status" value="1"/>
</dbReference>
<dbReference type="GO" id="GO:0051301">
    <property type="term" value="P:cell division"/>
    <property type="evidence" value="ECO:0007669"/>
    <property type="project" value="UniProtKB-KW"/>
</dbReference>
<keyword evidence="4 7" id="KW-0436">Ligase</keyword>
<dbReference type="GO" id="GO:0005737">
    <property type="term" value="C:cytoplasm"/>
    <property type="evidence" value="ECO:0007669"/>
    <property type="project" value="UniProtKB-SubCell"/>
</dbReference>
<comment type="subcellular location">
    <subcellularLocation>
        <location evidence="1 7 8">Cytoplasm</location>
    </subcellularLocation>
</comment>
<evidence type="ECO:0000256" key="3">
    <source>
        <dbReference type="ARBA" id="ARBA00022490"/>
    </source>
</evidence>
<evidence type="ECO:0000256" key="2">
    <source>
        <dbReference type="ARBA" id="ARBA00004752"/>
    </source>
</evidence>
<dbReference type="PANTHER" id="PTHR43692">
    <property type="entry name" value="UDP-N-ACETYLMURAMOYLALANINE--D-GLUTAMATE LIGASE"/>
    <property type="match status" value="1"/>
</dbReference>
<comment type="similarity">
    <text evidence="7">Belongs to the MurCDEF family.</text>
</comment>
<keyword evidence="5 7" id="KW-0547">Nucleotide-binding</keyword>
<gene>
    <name evidence="7 11" type="primary">murD</name>
    <name evidence="11" type="ORF">KL86DPRO_11466</name>
</gene>
<accession>A0A212JHL6</accession>
<dbReference type="Pfam" id="PF08245">
    <property type="entry name" value="Mur_ligase_M"/>
    <property type="match status" value="1"/>
</dbReference>
<dbReference type="Gene3D" id="3.90.190.20">
    <property type="entry name" value="Mur ligase, C-terminal domain"/>
    <property type="match status" value="1"/>
</dbReference>
<evidence type="ECO:0000256" key="8">
    <source>
        <dbReference type="RuleBase" id="RU003664"/>
    </source>
</evidence>
<dbReference type="UniPathway" id="UPA00219"/>
<dbReference type="GO" id="GO:0009252">
    <property type="term" value="P:peptidoglycan biosynthetic process"/>
    <property type="evidence" value="ECO:0007669"/>
    <property type="project" value="UniProtKB-UniRule"/>
</dbReference>
<evidence type="ECO:0000256" key="6">
    <source>
        <dbReference type="ARBA" id="ARBA00022840"/>
    </source>
</evidence>
<dbReference type="PANTHER" id="PTHR43692:SF1">
    <property type="entry name" value="UDP-N-ACETYLMURAMOYLALANINE--D-GLUTAMATE LIGASE"/>
    <property type="match status" value="1"/>
</dbReference>
<dbReference type="GO" id="GO:0008360">
    <property type="term" value="P:regulation of cell shape"/>
    <property type="evidence" value="ECO:0007669"/>
    <property type="project" value="UniProtKB-KW"/>
</dbReference>
<dbReference type="EMBL" id="FLUQ01000001">
    <property type="protein sequence ID" value="SBV98901.1"/>
    <property type="molecule type" value="Genomic_DNA"/>
</dbReference>
<evidence type="ECO:0000313" key="11">
    <source>
        <dbReference type="EMBL" id="SBV98901.1"/>
    </source>
</evidence>
<reference evidence="11" key="1">
    <citation type="submission" date="2016-04" db="EMBL/GenBank/DDBJ databases">
        <authorList>
            <person name="Evans L.H."/>
            <person name="Alamgir A."/>
            <person name="Owens N."/>
            <person name="Weber N.D."/>
            <person name="Virtaneva K."/>
            <person name="Barbian K."/>
            <person name="Babar A."/>
            <person name="Rosenke K."/>
        </authorList>
    </citation>
    <scope>NUCLEOTIDE SEQUENCE</scope>
    <source>
        <strain evidence="11">86</strain>
    </source>
</reference>
<sequence length="416" mass="44744">MAVIGAGASGEAAARLLRAKGARVRLLERDPAKVSQGLLALAEQIGIEIVTGPHDSLHFQDVSLVVPSPGVPYSRLVMMLEAAGSPPVMAELELAWRFVDEPVLAVTGTSGKTTTVSIAAAMLREAGKTVFLGGNIGTPLSEYVVSGKKADVLVLEVSSFQLMGCDTFRPRVGMLLNISPNHLDQHESMREYVDAKFSMFARQTEDDVAIFGTDLEDEVPLHAIKARTVYFTATDRFPETRLLGAHNRANLEAAYLAAREFGVTEEDARRAVAAFDPLPNRLELVGEWNGVAYINDSKGTTVSALKMALQSMTRPVLLLAGGVFKGGDLAGLKDLLREKVKAVGLFGANREVFTAAWEGSVPITWSPTMEEAVRGLRAQASDGDVILLAPATASFDLYANYGERGADFRRIAKQVQ</sequence>
<dbReference type="InterPro" id="IPR004101">
    <property type="entry name" value="Mur_ligase_C"/>
</dbReference>
<evidence type="ECO:0000256" key="5">
    <source>
        <dbReference type="ARBA" id="ARBA00022741"/>
    </source>
</evidence>
<dbReference type="InterPro" id="IPR013221">
    <property type="entry name" value="Mur_ligase_cen"/>
</dbReference>
<comment type="pathway">
    <text evidence="2 7 8">Cell wall biogenesis; peptidoglycan biosynthesis.</text>
</comment>
<keyword evidence="7 8" id="KW-0573">Peptidoglycan synthesis</keyword>
<evidence type="ECO:0000256" key="7">
    <source>
        <dbReference type="HAMAP-Rule" id="MF_00639"/>
    </source>
</evidence>
<evidence type="ECO:0000256" key="1">
    <source>
        <dbReference type="ARBA" id="ARBA00004496"/>
    </source>
</evidence>